<dbReference type="Proteomes" id="UP000826656">
    <property type="component" value="Unassembled WGS sequence"/>
</dbReference>
<evidence type="ECO:0000313" key="2">
    <source>
        <dbReference type="EMBL" id="KAH0770355.1"/>
    </source>
</evidence>
<protein>
    <submittedName>
        <fullName evidence="2">Uncharacterized protein</fullName>
    </submittedName>
</protein>
<evidence type="ECO:0000256" key="1">
    <source>
        <dbReference type="SAM" id="MobiDB-lite"/>
    </source>
</evidence>
<keyword evidence="3" id="KW-1185">Reference proteome</keyword>
<reference evidence="2 3" key="1">
    <citation type="journal article" date="2021" name="bioRxiv">
        <title>Chromosome-scale and haplotype-resolved genome assembly of a tetraploid potato cultivar.</title>
        <authorList>
            <person name="Sun H."/>
            <person name="Jiao W.-B."/>
            <person name="Krause K."/>
            <person name="Campoy J.A."/>
            <person name="Goel M."/>
            <person name="Folz-Donahue K."/>
            <person name="Kukat C."/>
            <person name="Huettel B."/>
            <person name="Schneeberger K."/>
        </authorList>
    </citation>
    <scope>NUCLEOTIDE SEQUENCE [LARGE SCALE GENOMIC DNA]</scope>
    <source>
        <strain evidence="2">SolTubOtavaFocal</strain>
        <tissue evidence="2">Leaves</tissue>
    </source>
</reference>
<sequence length="156" mass="18110">MKKKKKKGSGQQKNLQKKGHGRASGPKLKKINLPHWRKNSLITHLSSYWELRLKWVPKGVNLPKGFQAEMVNSTCLLTKVMILRSVISMMFLEELRSKLQNKEDSEMEEMFQIQRDDLNNELTEEHLLHESNNLKKADVDYEPDEGPGPVDSVEQR</sequence>
<name>A0ABQ7VRB7_SOLTU</name>
<accession>A0ABQ7VRB7</accession>
<feature type="region of interest" description="Disordered" evidence="1">
    <location>
        <begin position="127"/>
        <end position="156"/>
    </location>
</feature>
<gene>
    <name evidence="2" type="ORF">KY290_014336</name>
</gene>
<feature type="region of interest" description="Disordered" evidence="1">
    <location>
        <begin position="1"/>
        <end position="29"/>
    </location>
</feature>
<dbReference type="EMBL" id="JAIVGD010000011">
    <property type="protein sequence ID" value="KAH0770355.1"/>
    <property type="molecule type" value="Genomic_DNA"/>
</dbReference>
<comment type="caution">
    <text evidence="2">The sequence shown here is derived from an EMBL/GenBank/DDBJ whole genome shotgun (WGS) entry which is preliminary data.</text>
</comment>
<evidence type="ECO:0000313" key="3">
    <source>
        <dbReference type="Proteomes" id="UP000826656"/>
    </source>
</evidence>
<feature type="compositionally biased region" description="Basic residues" evidence="1">
    <location>
        <begin position="15"/>
        <end position="29"/>
    </location>
</feature>
<feature type="compositionally biased region" description="Basic and acidic residues" evidence="1">
    <location>
        <begin position="127"/>
        <end position="139"/>
    </location>
</feature>
<organism evidence="2 3">
    <name type="scientific">Solanum tuberosum</name>
    <name type="common">Potato</name>
    <dbReference type="NCBI Taxonomy" id="4113"/>
    <lineage>
        <taxon>Eukaryota</taxon>
        <taxon>Viridiplantae</taxon>
        <taxon>Streptophyta</taxon>
        <taxon>Embryophyta</taxon>
        <taxon>Tracheophyta</taxon>
        <taxon>Spermatophyta</taxon>
        <taxon>Magnoliopsida</taxon>
        <taxon>eudicotyledons</taxon>
        <taxon>Gunneridae</taxon>
        <taxon>Pentapetalae</taxon>
        <taxon>asterids</taxon>
        <taxon>lamiids</taxon>
        <taxon>Solanales</taxon>
        <taxon>Solanaceae</taxon>
        <taxon>Solanoideae</taxon>
        <taxon>Solaneae</taxon>
        <taxon>Solanum</taxon>
    </lineage>
</organism>
<proteinExistence type="predicted"/>